<accession>A0A427ABX1</accession>
<sequence length="181" mass="20017">MLPPKDKREKCYDASPVRVGRQRQSARDSRRLTAVPLQKQEQEGYRIPIPPALTCPSFCSFLLMRNRRYYLLSVPIPSSISGSPLRSNDQGDYLSPLVHDGHSSPLASSSLVGPRRLSHSFTEASFYTRPSSSYTTTIVSAPTGSGIFPTPYVADDGFYTCSSAPSLLQPLLFCSLCREHL</sequence>
<gene>
    <name evidence="2" type="ORF">B296_00027848</name>
</gene>
<feature type="region of interest" description="Disordered" evidence="1">
    <location>
        <begin position="1"/>
        <end position="30"/>
    </location>
</feature>
<evidence type="ECO:0000313" key="3">
    <source>
        <dbReference type="Proteomes" id="UP000287651"/>
    </source>
</evidence>
<organism evidence="2 3">
    <name type="scientific">Ensete ventricosum</name>
    <name type="common">Abyssinian banana</name>
    <name type="synonym">Musa ensete</name>
    <dbReference type="NCBI Taxonomy" id="4639"/>
    <lineage>
        <taxon>Eukaryota</taxon>
        <taxon>Viridiplantae</taxon>
        <taxon>Streptophyta</taxon>
        <taxon>Embryophyta</taxon>
        <taxon>Tracheophyta</taxon>
        <taxon>Spermatophyta</taxon>
        <taxon>Magnoliopsida</taxon>
        <taxon>Liliopsida</taxon>
        <taxon>Zingiberales</taxon>
        <taxon>Musaceae</taxon>
        <taxon>Ensete</taxon>
    </lineage>
</organism>
<evidence type="ECO:0000256" key="1">
    <source>
        <dbReference type="SAM" id="MobiDB-lite"/>
    </source>
</evidence>
<feature type="compositionally biased region" description="Basic and acidic residues" evidence="1">
    <location>
        <begin position="1"/>
        <end position="12"/>
    </location>
</feature>
<proteinExistence type="predicted"/>
<protein>
    <submittedName>
        <fullName evidence="2">Uncharacterized protein</fullName>
    </submittedName>
</protein>
<dbReference type="EMBL" id="AMZH03003013">
    <property type="protein sequence ID" value="RRT73706.1"/>
    <property type="molecule type" value="Genomic_DNA"/>
</dbReference>
<name>A0A427ABX1_ENSVE</name>
<reference evidence="2 3" key="1">
    <citation type="journal article" date="2014" name="Agronomy (Basel)">
        <title>A Draft Genome Sequence for Ensete ventricosum, the Drought-Tolerant Tree Against Hunger.</title>
        <authorList>
            <person name="Harrison J."/>
            <person name="Moore K.A."/>
            <person name="Paszkiewicz K."/>
            <person name="Jones T."/>
            <person name="Grant M."/>
            <person name="Ambacheew D."/>
            <person name="Muzemil S."/>
            <person name="Studholme D.J."/>
        </authorList>
    </citation>
    <scope>NUCLEOTIDE SEQUENCE [LARGE SCALE GENOMIC DNA]</scope>
</reference>
<evidence type="ECO:0000313" key="2">
    <source>
        <dbReference type="EMBL" id="RRT73706.1"/>
    </source>
</evidence>
<dbReference type="AlphaFoldDB" id="A0A427ABX1"/>
<comment type="caution">
    <text evidence="2">The sequence shown here is derived from an EMBL/GenBank/DDBJ whole genome shotgun (WGS) entry which is preliminary data.</text>
</comment>
<dbReference type="Proteomes" id="UP000287651">
    <property type="component" value="Unassembled WGS sequence"/>
</dbReference>